<keyword evidence="3" id="KW-0443">Lipid metabolism</keyword>
<proteinExistence type="predicted"/>
<feature type="region of interest" description="Disordered" evidence="5">
    <location>
        <begin position="1"/>
        <end position="61"/>
    </location>
</feature>
<evidence type="ECO:0000313" key="8">
    <source>
        <dbReference type="RefSeq" id="XP_018018309.1"/>
    </source>
</evidence>
<keyword evidence="1 8" id="KW-0436">Ligase</keyword>
<dbReference type="GO" id="GO:0005783">
    <property type="term" value="C:endoplasmic reticulum"/>
    <property type="evidence" value="ECO:0007669"/>
    <property type="project" value="TreeGrafter"/>
</dbReference>
<feature type="compositionally biased region" description="Polar residues" evidence="5">
    <location>
        <begin position="350"/>
        <end position="366"/>
    </location>
</feature>
<evidence type="ECO:0000256" key="4">
    <source>
        <dbReference type="ARBA" id="ARBA00026121"/>
    </source>
</evidence>
<feature type="compositionally biased region" description="Polar residues" evidence="5">
    <location>
        <begin position="45"/>
        <end position="58"/>
    </location>
</feature>
<dbReference type="InterPro" id="IPR000873">
    <property type="entry name" value="AMP-dep_synth/lig_dom"/>
</dbReference>
<dbReference type="InterPro" id="IPR042099">
    <property type="entry name" value="ANL_N_sf"/>
</dbReference>
<accession>A0A8B7NWY5</accession>
<dbReference type="OrthoDB" id="3633556at2759"/>
<reference evidence="8" key="1">
    <citation type="submission" date="2025-08" db="UniProtKB">
        <authorList>
            <consortium name="RefSeq"/>
        </authorList>
    </citation>
    <scope>IDENTIFICATION</scope>
    <source>
        <tissue evidence="8">Whole organism</tissue>
    </source>
</reference>
<dbReference type="GeneID" id="108674846"/>
<feature type="region of interest" description="Disordered" evidence="5">
    <location>
        <begin position="333"/>
        <end position="369"/>
    </location>
</feature>
<dbReference type="Proteomes" id="UP000694843">
    <property type="component" value="Unplaced"/>
</dbReference>
<dbReference type="GO" id="GO:0016020">
    <property type="term" value="C:membrane"/>
    <property type="evidence" value="ECO:0007669"/>
    <property type="project" value="TreeGrafter"/>
</dbReference>
<gene>
    <name evidence="8" type="primary">LOC108674846</name>
</gene>
<name>A0A8B7NWY5_HYAAZ</name>
<evidence type="ECO:0000256" key="2">
    <source>
        <dbReference type="ARBA" id="ARBA00022832"/>
    </source>
</evidence>
<keyword evidence="7" id="KW-1185">Reference proteome</keyword>
<sequence>MAPVVAPKAPYYGRHSLPKATKSPRFEPPDEIIHYSSAPRVSSGYLGSTTDSSLNSSPDSKHLGRHYQSLYKHKVIPDIKPRNAALALNADSKSISGHRNPEIHIAFGKRSEPPEREEDEYNRRLKFVNKKTNFKQKQATMPPNPRSQSQAGSDDIIAGHKISLNVPYNKEKSVKESSDEYNDQRRRIMAGNFSPDAGQYTDFTPVMIDEQPALREFDDAIASAQRSSPATEEFFDNATYAGNFRTTHTDLDCNVQDGPVDIEGNGRDMTINATEDRPLTAANSMENFVDAAEDLGDPAAMGQASAPEEAIAEAPLSTAKVVSESEAPEALLVSSASRSASPLGEIRSESPLQLESNSPHSSSTASVDGETYDKTEFSYTHFSSTAETENLAVNAADSMVAQQEYLDGPDQVVPATSHKTWLPNGAVKLQIAEEGLASHKPLSVPSLLRKTAEKYPNQNALVEKRNGEWVGMTYANYYKQVRNAARGFIKLGLDAYHGVCILGFNSSEWFISDLGAIFAGGFAAGIYTTNSPEACQHCALNCEAQIFVVEDKKQLEKVLKIRDNLPALKAIIQYKGTPSTPGVLSWDQFMEIGKQESDDALEERLRRICVNQCCTLIYTSGTTGPPKGVMLSHDNIVFTALSMSVMLKMTPGSEIVVSYLPLSHVAAQLADIYMTMINAGTAYFAQPDALKGSLVNTLKEVRPTAFLGVPRVWEKIYERMMDVGRKTKGLKRSIATWAKALGLEANERKQNADFSKPLGFSVANAVVFKKIKQVLGLDRCNIFLSGAAPIAPDIVRYFHSLNICLVEIYGMSESSGPHTSGIETAFKVGSAGRTMPGSMTKIQTPDAEGNGEVCMAGRNVAMGYLLKEEATNETFDDDGWLHSGDIGKIDNKGFLFITGRLKELIITAGGENIPPVLIEDLLKAELPCISNAMLIGDKRKFLSILLTLKTDMNLDTGEALDTLSPACVEWCQGIGSNARTIYDVLSGPDAKIMRAIQDGIDRTNKNAASNAQKIQKWTILPRDFTVVGDELGPTMKLKRPVVAKKYSETIERFYE</sequence>
<keyword evidence="2" id="KW-0276">Fatty acid metabolism</keyword>
<feature type="domain" description="AMP-dependent synthetase/ligase" evidence="6">
    <location>
        <begin position="449"/>
        <end position="865"/>
    </location>
</feature>
<dbReference type="Pfam" id="PF00501">
    <property type="entry name" value="AMP-binding"/>
    <property type="match status" value="1"/>
</dbReference>
<dbReference type="RefSeq" id="XP_018018309.1">
    <property type="nucleotide sequence ID" value="XM_018162820.2"/>
</dbReference>
<evidence type="ECO:0000256" key="3">
    <source>
        <dbReference type="ARBA" id="ARBA00023098"/>
    </source>
</evidence>
<dbReference type="Gene3D" id="3.40.50.12780">
    <property type="entry name" value="N-terminal domain of ligase-like"/>
    <property type="match status" value="1"/>
</dbReference>
<protein>
    <recommendedName>
        <fullName evidence="4">long-chain-fatty-acid--CoA ligase</fullName>
        <ecNumber evidence="4">6.2.1.3</ecNumber>
    </recommendedName>
</protein>
<dbReference type="Pfam" id="PF23562">
    <property type="entry name" value="AMP-binding_C_3"/>
    <property type="match status" value="1"/>
</dbReference>
<dbReference type="GO" id="GO:0004467">
    <property type="term" value="F:long-chain fatty acid-CoA ligase activity"/>
    <property type="evidence" value="ECO:0007669"/>
    <property type="project" value="UniProtKB-EC"/>
</dbReference>
<organism evidence="7 8">
    <name type="scientific">Hyalella azteca</name>
    <name type="common">Amphipod</name>
    <dbReference type="NCBI Taxonomy" id="294128"/>
    <lineage>
        <taxon>Eukaryota</taxon>
        <taxon>Metazoa</taxon>
        <taxon>Ecdysozoa</taxon>
        <taxon>Arthropoda</taxon>
        <taxon>Crustacea</taxon>
        <taxon>Multicrustacea</taxon>
        <taxon>Malacostraca</taxon>
        <taxon>Eumalacostraca</taxon>
        <taxon>Peracarida</taxon>
        <taxon>Amphipoda</taxon>
        <taxon>Senticaudata</taxon>
        <taxon>Talitrida</taxon>
        <taxon>Talitroidea</taxon>
        <taxon>Hyalellidae</taxon>
        <taxon>Hyalella</taxon>
    </lineage>
</organism>
<dbReference type="KEGG" id="hazt:108674846"/>
<evidence type="ECO:0000256" key="5">
    <source>
        <dbReference type="SAM" id="MobiDB-lite"/>
    </source>
</evidence>
<dbReference type="PANTHER" id="PTHR43272">
    <property type="entry name" value="LONG-CHAIN-FATTY-ACID--COA LIGASE"/>
    <property type="match status" value="1"/>
</dbReference>
<dbReference type="PANTHER" id="PTHR43272:SF32">
    <property type="entry name" value="AMP-DEPENDENT SYNTHETASE_LIGASE DOMAIN-CONTAINING PROTEIN"/>
    <property type="match status" value="1"/>
</dbReference>
<dbReference type="OMA" id="QCEVNEN"/>
<dbReference type="InterPro" id="IPR020845">
    <property type="entry name" value="AMP-binding_CS"/>
</dbReference>
<evidence type="ECO:0000313" key="7">
    <source>
        <dbReference type="Proteomes" id="UP000694843"/>
    </source>
</evidence>
<dbReference type="AlphaFoldDB" id="A0A8B7NWY5"/>
<feature type="compositionally biased region" description="Low complexity" evidence="5">
    <location>
        <begin position="333"/>
        <end position="343"/>
    </location>
</feature>
<feature type="compositionally biased region" description="Basic and acidic residues" evidence="5">
    <location>
        <begin position="24"/>
        <end position="33"/>
    </location>
</feature>
<evidence type="ECO:0000259" key="6">
    <source>
        <dbReference type="Pfam" id="PF00501"/>
    </source>
</evidence>
<dbReference type="EC" id="6.2.1.3" evidence="4"/>
<evidence type="ECO:0000256" key="1">
    <source>
        <dbReference type="ARBA" id="ARBA00022598"/>
    </source>
</evidence>
<dbReference type="PROSITE" id="PS00455">
    <property type="entry name" value="AMP_BINDING"/>
    <property type="match status" value="1"/>
</dbReference>
<dbReference type="SUPFAM" id="SSF56801">
    <property type="entry name" value="Acetyl-CoA synthetase-like"/>
    <property type="match status" value="1"/>
</dbReference>